<feature type="transmembrane region" description="Helical" evidence="8">
    <location>
        <begin position="85"/>
        <end position="106"/>
    </location>
</feature>
<name>A0ABY7FJV5_MYAAR</name>
<evidence type="ECO:0000256" key="5">
    <source>
        <dbReference type="ARBA" id="ARBA00023136"/>
    </source>
</evidence>
<dbReference type="EMBL" id="CP111023">
    <property type="protein sequence ID" value="WAR21614.1"/>
    <property type="molecule type" value="Genomic_DNA"/>
</dbReference>
<sequence>MDITIIDTNVTNFTLDEVDKYDLNQNNTTKGFEIENSVVPYIPLYIYVWVSFINVVIFLVGTVGNILVIMVVIKVRDMRTPLNVFLLNLSLADVLVLVVCQPAALLEFFGKDRWFLGEIMCKFFFNYSSISSQIGSHAGKRSFTCFYLNDVCSNARTLERALPTIQEAGVRHN</sequence>
<evidence type="ECO:0000256" key="8">
    <source>
        <dbReference type="SAM" id="Phobius"/>
    </source>
</evidence>
<gene>
    <name evidence="10" type="ORF">MAR_015588</name>
</gene>
<evidence type="ECO:0000256" key="3">
    <source>
        <dbReference type="ARBA" id="ARBA00022989"/>
    </source>
</evidence>
<comment type="subcellular location">
    <subcellularLocation>
        <location evidence="1">Membrane</location>
        <topology evidence="1">Multi-pass membrane protein</topology>
    </subcellularLocation>
</comment>
<dbReference type="PANTHER" id="PTHR45695:SF9">
    <property type="entry name" value="LEUCOKININ RECEPTOR"/>
    <property type="match status" value="1"/>
</dbReference>
<evidence type="ECO:0000259" key="9">
    <source>
        <dbReference type="PROSITE" id="PS50262"/>
    </source>
</evidence>
<keyword evidence="5 8" id="KW-0472">Membrane</keyword>
<dbReference type="InterPro" id="IPR017452">
    <property type="entry name" value="GPCR_Rhodpsn_7TM"/>
</dbReference>
<keyword evidence="2 8" id="KW-0812">Transmembrane</keyword>
<dbReference type="Proteomes" id="UP001164746">
    <property type="component" value="Chromosome 12"/>
</dbReference>
<evidence type="ECO:0000256" key="1">
    <source>
        <dbReference type="ARBA" id="ARBA00004141"/>
    </source>
</evidence>
<dbReference type="Pfam" id="PF00001">
    <property type="entry name" value="7tm_1"/>
    <property type="match status" value="1"/>
</dbReference>
<evidence type="ECO:0000313" key="10">
    <source>
        <dbReference type="EMBL" id="WAR21614.1"/>
    </source>
</evidence>
<evidence type="ECO:0000313" key="11">
    <source>
        <dbReference type="Proteomes" id="UP001164746"/>
    </source>
</evidence>
<keyword evidence="6" id="KW-0675">Receptor</keyword>
<feature type="transmembrane region" description="Helical" evidence="8">
    <location>
        <begin position="46"/>
        <end position="73"/>
    </location>
</feature>
<organism evidence="10 11">
    <name type="scientific">Mya arenaria</name>
    <name type="common">Soft-shell clam</name>
    <dbReference type="NCBI Taxonomy" id="6604"/>
    <lineage>
        <taxon>Eukaryota</taxon>
        <taxon>Metazoa</taxon>
        <taxon>Spiralia</taxon>
        <taxon>Lophotrochozoa</taxon>
        <taxon>Mollusca</taxon>
        <taxon>Bivalvia</taxon>
        <taxon>Autobranchia</taxon>
        <taxon>Heteroconchia</taxon>
        <taxon>Euheterodonta</taxon>
        <taxon>Imparidentia</taxon>
        <taxon>Neoheterodontei</taxon>
        <taxon>Myida</taxon>
        <taxon>Myoidea</taxon>
        <taxon>Myidae</taxon>
        <taxon>Mya</taxon>
    </lineage>
</organism>
<dbReference type="SUPFAM" id="SSF81321">
    <property type="entry name" value="Family A G protein-coupled receptor-like"/>
    <property type="match status" value="1"/>
</dbReference>
<feature type="domain" description="G-protein coupled receptors family 1 profile" evidence="9">
    <location>
        <begin position="64"/>
        <end position="124"/>
    </location>
</feature>
<dbReference type="InterPro" id="IPR000276">
    <property type="entry name" value="GPCR_Rhodpsn"/>
</dbReference>
<evidence type="ECO:0000256" key="2">
    <source>
        <dbReference type="ARBA" id="ARBA00022692"/>
    </source>
</evidence>
<keyword evidence="4" id="KW-0297">G-protein coupled receptor</keyword>
<keyword evidence="7" id="KW-0807">Transducer</keyword>
<dbReference type="Gene3D" id="1.20.1070.10">
    <property type="entry name" value="Rhodopsin 7-helix transmembrane proteins"/>
    <property type="match status" value="1"/>
</dbReference>
<protein>
    <submittedName>
        <fullName evidence="10">SIFAR-like protein</fullName>
    </submittedName>
</protein>
<keyword evidence="11" id="KW-1185">Reference proteome</keyword>
<dbReference type="PANTHER" id="PTHR45695">
    <property type="entry name" value="LEUCOKININ RECEPTOR-RELATED"/>
    <property type="match status" value="1"/>
</dbReference>
<proteinExistence type="predicted"/>
<evidence type="ECO:0000256" key="6">
    <source>
        <dbReference type="ARBA" id="ARBA00023170"/>
    </source>
</evidence>
<keyword evidence="3 8" id="KW-1133">Transmembrane helix</keyword>
<evidence type="ECO:0000256" key="7">
    <source>
        <dbReference type="ARBA" id="ARBA00023224"/>
    </source>
</evidence>
<dbReference type="PROSITE" id="PS50262">
    <property type="entry name" value="G_PROTEIN_RECEP_F1_2"/>
    <property type="match status" value="1"/>
</dbReference>
<dbReference type="PRINTS" id="PR00237">
    <property type="entry name" value="GPCRRHODOPSN"/>
</dbReference>
<reference evidence="10" key="1">
    <citation type="submission" date="2022-11" db="EMBL/GenBank/DDBJ databases">
        <title>Centuries of genome instability and evolution in soft-shell clam transmissible cancer (bioRxiv).</title>
        <authorList>
            <person name="Hart S.F.M."/>
            <person name="Yonemitsu M.A."/>
            <person name="Giersch R.M."/>
            <person name="Beal B.F."/>
            <person name="Arriagada G."/>
            <person name="Davis B.W."/>
            <person name="Ostrander E.A."/>
            <person name="Goff S.P."/>
            <person name="Metzger M.J."/>
        </authorList>
    </citation>
    <scope>NUCLEOTIDE SEQUENCE</scope>
    <source>
        <strain evidence="10">MELC-2E11</strain>
        <tissue evidence="10">Siphon/mantle</tissue>
    </source>
</reference>
<accession>A0ABY7FJV5</accession>
<evidence type="ECO:0000256" key="4">
    <source>
        <dbReference type="ARBA" id="ARBA00023040"/>
    </source>
</evidence>